<comment type="subcellular location">
    <subcellularLocation>
        <location evidence="2">Cytoplasm</location>
        <location evidence="2">Cytosol</location>
    </subcellularLocation>
    <subcellularLocation>
        <location evidence="1">Nucleus</location>
    </subcellularLocation>
</comment>
<evidence type="ECO:0000256" key="7">
    <source>
        <dbReference type="ARBA" id="ARBA00069793"/>
    </source>
</evidence>
<dbReference type="GO" id="GO:0005634">
    <property type="term" value="C:nucleus"/>
    <property type="evidence" value="ECO:0007669"/>
    <property type="project" value="UniProtKB-SubCell"/>
</dbReference>
<evidence type="ECO:0000313" key="12">
    <source>
        <dbReference type="Ensembl" id="ENSAMXP00005015957.1"/>
    </source>
</evidence>
<dbReference type="GO" id="GO:0000408">
    <property type="term" value="C:EKC/KEOPS complex"/>
    <property type="evidence" value="ECO:0007669"/>
    <property type="project" value="TreeGrafter"/>
</dbReference>
<dbReference type="Pfam" id="PF08617">
    <property type="entry name" value="CGI-121"/>
    <property type="match status" value="1"/>
</dbReference>
<dbReference type="InterPro" id="IPR036504">
    <property type="entry name" value="CGI121/TPRKB_sf"/>
</dbReference>
<dbReference type="InterPro" id="IPR013926">
    <property type="entry name" value="CGI121/TPRKB"/>
</dbReference>
<evidence type="ECO:0000256" key="6">
    <source>
        <dbReference type="ARBA" id="ARBA00023242"/>
    </source>
</evidence>
<sequence length="219" mass="24007">MNSPVLAGNMFLPACILQRASGERSDGYNLTDGNLSTGADVPLEMQLTQDLELFPDQSVTQLLFRDVKNCAELRKMAMEGQIPGALINPSMVVDLFQTLVAANKAVHLQKVGKMKTRSLYSEIIFSLSPTNNISEAFRRFGVSDSDSAVLVVLVHNKEDIFNKDDVTSKVDGQQIPADQISTLSDMAKIKKLYKVTPQEEKCGTVLDAVVLRMAAKEVV</sequence>
<comment type="similarity">
    <text evidence="3 11">Belongs to the CGI121/TPRKB family.</text>
</comment>
<evidence type="ECO:0000256" key="9">
    <source>
        <dbReference type="ARBA" id="ARBA00075578"/>
    </source>
</evidence>
<dbReference type="FunFam" id="3.30.2380.10:FF:000001">
    <property type="entry name" value="EKC/KEOPS complex subunit TPRKB"/>
    <property type="match status" value="1"/>
</dbReference>
<dbReference type="GO" id="GO:0005829">
    <property type="term" value="C:cytosol"/>
    <property type="evidence" value="ECO:0007669"/>
    <property type="project" value="UniProtKB-SubCell"/>
</dbReference>
<organism evidence="12 13">
    <name type="scientific">Astyanax mexicanus</name>
    <name type="common">Blind cave fish</name>
    <name type="synonym">Astyanax fasciatus mexicanus</name>
    <dbReference type="NCBI Taxonomy" id="7994"/>
    <lineage>
        <taxon>Eukaryota</taxon>
        <taxon>Metazoa</taxon>
        <taxon>Chordata</taxon>
        <taxon>Craniata</taxon>
        <taxon>Vertebrata</taxon>
        <taxon>Euteleostomi</taxon>
        <taxon>Actinopterygii</taxon>
        <taxon>Neopterygii</taxon>
        <taxon>Teleostei</taxon>
        <taxon>Ostariophysi</taxon>
        <taxon>Characiformes</taxon>
        <taxon>Characoidei</taxon>
        <taxon>Acestrorhamphidae</taxon>
        <taxon>Acestrorhamphinae</taxon>
        <taxon>Astyanax</taxon>
    </lineage>
</organism>
<proteinExistence type="inferred from homology"/>
<evidence type="ECO:0000256" key="10">
    <source>
        <dbReference type="ARBA" id="ARBA00077744"/>
    </source>
</evidence>
<evidence type="ECO:0000313" key="13">
    <source>
        <dbReference type="Proteomes" id="UP000694621"/>
    </source>
</evidence>
<protein>
    <recommendedName>
        <fullName evidence="7">EKC/KEOPS complex subunit TPRKB</fullName>
    </recommendedName>
    <alternativeName>
        <fullName evidence="8">EKC/KEOPS complex subunit Tprkb</fullName>
    </alternativeName>
    <alternativeName>
        <fullName evidence="9">PRPK-binding protein</fullName>
    </alternativeName>
    <alternativeName>
        <fullName evidence="10">TP53RK-binding protein</fullName>
    </alternativeName>
</protein>
<evidence type="ECO:0000256" key="1">
    <source>
        <dbReference type="ARBA" id="ARBA00004123"/>
    </source>
</evidence>
<evidence type="ECO:0000256" key="11">
    <source>
        <dbReference type="RuleBase" id="RU004398"/>
    </source>
</evidence>
<dbReference type="Ensembl" id="ENSAMXT00005017614.1">
    <property type="protein sequence ID" value="ENSAMXP00005015957.1"/>
    <property type="gene ID" value="ENSAMXG00005008371.1"/>
</dbReference>
<accession>A0A8B9HQN1</accession>
<reference evidence="12" key="1">
    <citation type="submission" date="2025-08" db="UniProtKB">
        <authorList>
            <consortium name="Ensembl"/>
        </authorList>
    </citation>
    <scope>IDENTIFICATION</scope>
</reference>
<keyword evidence="6 11" id="KW-0539">Nucleus</keyword>
<dbReference type="AlphaFoldDB" id="A0A8B9HQN1"/>
<dbReference type="PANTHER" id="PTHR15840:SF10">
    <property type="entry name" value="EKC_KEOPS COMPLEX SUBUNIT TPRKB"/>
    <property type="match status" value="1"/>
</dbReference>
<dbReference type="OrthoDB" id="329139at2759"/>
<evidence type="ECO:0000256" key="2">
    <source>
        <dbReference type="ARBA" id="ARBA00004514"/>
    </source>
</evidence>
<name>A0A8B9HQN1_ASTMX</name>
<evidence type="ECO:0000256" key="8">
    <source>
        <dbReference type="ARBA" id="ARBA00070264"/>
    </source>
</evidence>
<dbReference type="Gene3D" id="3.30.2380.10">
    <property type="entry name" value="CGI121/TPRKB"/>
    <property type="match status" value="1"/>
</dbReference>
<dbReference type="SUPFAM" id="SSF143870">
    <property type="entry name" value="PF0523-like"/>
    <property type="match status" value="1"/>
</dbReference>
<dbReference type="Proteomes" id="UP000694621">
    <property type="component" value="Unplaced"/>
</dbReference>
<evidence type="ECO:0000256" key="5">
    <source>
        <dbReference type="ARBA" id="ARBA00022694"/>
    </source>
</evidence>
<evidence type="ECO:0000256" key="3">
    <source>
        <dbReference type="ARBA" id="ARBA00005546"/>
    </source>
</evidence>
<dbReference type="PANTHER" id="PTHR15840">
    <property type="entry name" value="CGI-121 FAMILY MEMBER"/>
    <property type="match status" value="1"/>
</dbReference>
<keyword evidence="5" id="KW-0819">tRNA processing</keyword>
<dbReference type="GO" id="GO:0002949">
    <property type="term" value="P:tRNA threonylcarbamoyladenosine modification"/>
    <property type="evidence" value="ECO:0007669"/>
    <property type="project" value="TreeGrafter"/>
</dbReference>
<evidence type="ECO:0000256" key="4">
    <source>
        <dbReference type="ARBA" id="ARBA00022490"/>
    </source>
</evidence>
<keyword evidence="4" id="KW-0963">Cytoplasm</keyword>